<evidence type="ECO:0000256" key="1">
    <source>
        <dbReference type="SAM" id="Coils"/>
    </source>
</evidence>
<evidence type="ECO:0000313" key="3">
    <source>
        <dbReference type="Proteomes" id="UP000018320"/>
    </source>
</evidence>
<reference evidence="3" key="1">
    <citation type="submission" date="2012-02" db="EMBL/GenBank/DDBJ databases">
        <title>Genome sequencing of Giardia lamblia Genotypes A2 and B isolates (DH and GS) and comparative analysis with the genomes of Genotypes A1 and E (WB and Pig).</title>
        <authorList>
            <person name="Adam R."/>
            <person name="Dahlstrom E."/>
            <person name="Martens C."/>
            <person name="Bruno D."/>
            <person name="Barbian K."/>
            <person name="Porcella S.F."/>
            <person name="Nash T."/>
        </authorList>
    </citation>
    <scope>NUCLEOTIDE SEQUENCE</scope>
    <source>
        <strain evidence="3">DH</strain>
    </source>
</reference>
<keyword evidence="1" id="KW-0175">Coiled coil</keyword>
<gene>
    <name evidence="2" type="ORF">DHA2_151031</name>
</gene>
<feature type="coiled-coil region" evidence="1">
    <location>
        <begin position="87"/>
        <end position="131"/>
    </location>
</feature>
<dbReference type="AlphaFoldDB" id="V6TKK7"/>
<proteinExistence type="predicted"/>
<dbReference type="Proteomes" id="UP000018320">
    <property type="component" value="Unassembled WGS sequence"/>
</dbReference>
<dbReference type="VEuPathDB" id="GiardiaDB:GL50581_3720"/>
<organism evidence="2 3">
    <name type="scientific">Giardia intestinalis</name>
    <name type="common">Giardia lamblia</name>
    <dbReference type="NCBI Taxonomy" id="5741"/>
    <lineage>
        <taxon>Eukaryota</taxon>
        <taxon>Metamonada</taxon>
        <taxon>Diplomonadida</taxon>
        <taxon>Hexamitidae</taxon>
        <taxon>Giardiinae</taxon>
        <taxon>Giardia</taxon>
    </lineage>
</organism>
<dbReference type="EMBL" id="AHGT01000004">
    <property type="protein sequence ID" value="ESU39276.1"/>
    <property type="molecule type" value="Genomic_DNA"/>
</dbReference>
<protein>
    <submittedName>
        <fullName evidence="2">Uncharacterized protein</fullName>
    </submittedName>
</protein>
<name>V6TKK7_GIAIN</name>
<sequence>MRSSLTCSMTQLEINDMVSVACAEMTRESLVLQKTDLPTAFTELIDMFLRIRRRISKHDSTLKTTISNHNVIVAHLSAPTAPDDTLLKSLEDELKSLQASLDETAEGIKTLQKEQEALADARARHRAEQANKQRRDRQKLTEMRSLLVFYRSISNVYWDADHRCFLLSPHKAKLIKFSAPDNKFRLSQKNDSGEDMCIWDLLDD</sequence>
<reference evidence="2 3" key="2">
    <citation type="journal article" date="2013" name="Genome Biol. Evol.">
        <title>Genome sequencing of Giardia lamblia genotypes A2 and B isolates (DH and GS) and comparative analysis with the genomes of genotypes A1 and E (WB and Pig).</title>
        <authorList>
            <person name="Adam R.D."/>
            <person name="Dahlstrom E.W."/>
            <person name="Martens C.A."/>
            <person name="Bruno D.P."/>
            <person name="Barbian K.D."/>
            <person name="Ricklefs S.M."/>
            <person name="Hernandez M.M."/>
            <person name="Narla N.P."/>
            <person name="Patel R.B."/>
            <person name="Porcella S.F."/>
            <person name="Nash T.E."/>
        </authorList>
    </citation>
    <scope>NUCLEOTIDE SEQUENCE [LARGE SCALE GENOMIC DNA]</scope>
    <source>
        <strain evidence="2 3">DH</strain>
    </source>
</reference>
<dbReference type="VEuPathDB" id="GiardiaDB:GL50803_0015367"/>
<comment type="caution">
    <text evidence="2">The sequence shown here is derived from an EMBL/GenBank/DDBJ whole genome shotgun (WGS) entry which is preliminary data.</text>
</comment>
<dbReference type="VEuPathDB" id="GiardiaDB:DHA2_151031"/>
<evidence type="ECO:0000313" key="2">
    <source>
        <dbReference type="EMBL" id="ESU39276.1"/>
    </source>
</evidence>
<accession>V6TKK7</accession>
<dbReference type="VEuPathDB" id="GiardiaDB:QR46_1064"/>